<name>A0ABX8J9I6_9BACT</name>
<feature type="signal peptide" evidence="1">
    <location>
        <begin position="1"/>
        <end position="21"/>
    </location>
</feature>
<dbReference type="Proteomes" id="UP000683557">
    <property type="component" value="Chromosome"/>
</dbReference>
<proteinExistence type="predicted"/>
<dbReference type="RefSeq" id="WP_216801011.1">
    <property type="nucleotide sequence ID" value="NZ_CP076723.1"/>
</dbReference>
<feature type="chain" id="PRO_5046798644" evidence="1">
    <location>
        <begin position="22"/>
        <end position="915"/>
    </location>
</feature>
<accession>A0ABX8J9I6</accession>
<evidence type="ECO:0000313" key="3">
    <source>
        <dbReference type="EMBL" id="QWV94274.1"/>
    </source>
</evidence>
<feature type="domain" description="Outer membrane cytochrome MtrC/MtrF-like" evidence="2">
    <location>
        <begin position="247"/>
        <end position="447"/>
    </location>
</feature>
<keyword evidence="1" id="KW-0732">Signal</keyword>
<organism evidence="3 4">
    <name type="scientific">Geomonas oryzisoli</name>
    <dbReference type="NCBI Taxonomy" id="2847992"/>
    <lineage>
        <taxon>Bacteria</taxon>
        <taxon>Pseudomonadati</taxon>
        <taxon>Thermodesulfobacteriota</taxon>
        <taxon>Desulfuromonadia</taxon>
        <taxon>Geobacterales</taxon>
        <taxon>Geobacteraceae</taxon>
        <taxon>Geomonas</taxon>
    </lineage>
</organism>
<sequence>MQDKLLKRFSAFLIASTAATALLLGGCEGDRGPRGAQGPAGTGVFTNLSSSTADQQANITFDQQNSTVNSVTIQSPPVVTFTLKTASGQPVEGIGRRNASGQLTNLAFTIAKLIPASNGTPSHWVSYIVTTAPTDGSAPTATRPTRDREGTLVYLGNGQYRYTFARDIKLIQSQVDAMTFSGNNRRNDLGDLTYEPSLTHRLVIEYGGNIANTSPQLIYKNAINIVYDFIPATGARVTSSTTGAAERNIVLTKYCNECHGNPGDPNDLNQQGWGLGITTPHAGRVDTRYCVVCHTSQRAYGRAISNPTNGAFTGTTYVTADAGVTDPTTGEAQVLGEFVTLIHKLHMGENLTQTGYNYAGINFNEIAYPESAALCRKCHRGETAQQLAVTPQGDNWRTMPSRKACGSCHDNIHFATGTNTTGAAHPVYTNDASCNACHTPTAITESHAQELVTPLNPAAAAGLTNFTYELASASVDGSNNLTVRFRILNQDTNTPITLATPAAGLTTALPGFSGSPSFLLAYAMPQLETGAAVPADYNNLGKIAAQPDLVSISTLLNTNNAATGNITGPDGSGYYTATINSAFAFPAGAKMRAVGMQSYFTQLNIGGVNVGRHTKAVIIPVTGDAVRRTVVDPDKCRNCHEFFEAHGGQRVYQTQLCVTCHNPNLTTSGRTISDAKLAGFAFTPIQLGILTTWDPAFNKATPGYALTFPEFSNNFKDLIHGIHAGATRTNPIRDVRNGPGTGITLIEGSEITFPNMLGNCDACHVTQQSYTPDVIEALRPRVLPSTQVTRSAASVATPTTATLTAARASVPNPEDLVVAPVTAACVACHDTPLAKAHMQANGAQLGAALAGPSFTDMGVARSTLPSGTEQCTLCHGQGRIADVIPMHGQNRPVLVPTSLTTGSSAARMVKLLLNW</sequence>
<protein>
    <submittedName>
        <fullName evidence="3">OmcA/MtrC family decaheme c-type cytochrome</fullName>
    </submittedName>
</protein>
<reference evidence="3 4" key="1">
    <citation type="submission" date="2021-06" db="EMBL/GenBank/DDBJ databases">
        <title>Gemonas diversity in paddy soil.</title>
        <authorList>
            <person name="Liu G."/>
        </authorList>
    </citation>
    <scope>NUCLEOTIDE SEQUENCE [LARGE SCALE GENOMIC DNA]</scope>
    <source>
        <strain evidence="3 4">RG10</strain>
    </source>
</reference>
<dbReference type="InterPro" id="IPR054337">
    <property type="entry name" value="Mtrc-MtrF-like_dom_II/IV"/>
</dbReference>
<dbReference type="PROSITE" id="PS51257">
    <property type="entry name" value="PROKAR_LIPOPROTEIN"/>
    <property type="match status" value="1"/>
</dbReference>
<dbReference type="Pfam" id="PF22113">
    <property type="entry name" value="Mtrc-MtrF_II-IV_dom"/>
    <property type="match status" value="2"/>
</dbReference>
<keyword evidence="4" id="KW-1185">Reference proteome</keyword>
<gene>
    <name evidence="3" type="ORF">KP004_03555</name>
</gene>
<evidence type="ECO:0000259" key="2">
    <source>
        <dbReference type="Pfam" id="PF22113"/>
    </source>
</evidence>
<evidence type="ECO:0000313" key="4">
    <source>
        <dbReference type="Proteomes" id="UP000683557"/>
    </source>
</evidence>
<dbReference type="NCBIfam" id="TIGR03507">
    <property type="entry name" value="decahem_SO1788"/>
    <property type="match status" value="1"/>
</dbReference>
<dbReference type="EMBL" id="CP076723">
    <property type="protein sequence ID" value="QWV94274.1"/>
    <property type="molecule type" value="Genomic_DNA"/>
</dbReference>
<evidence type="ECO:0000256" key="1">
    <source>
        <dbReference type="SAM" id="SignalP"/>
    </source>
</evidence>
<feature type="domain" description="Outer membrane cytochrome MtrC/MtrF-like" evidence="2">
    <location>
        <begin position="628"/>
        <end position="887"/>
    </location>
</feature>
<dbReference type="InterPro" id="IPR020014">
    <property type="entry name" value="Decahaem_cyt-c_OmcA/MtrC"/>
</dbReference>